<evidence type="ECO:0000313" key="1">
    <source>
        <dbReference type="EMBL" id="UXH76102.1"/>
    </source>
</evidence>
<reference evidence="1" key="1">
    <citation type="submission" date="2022-10" db="EMBL/GenBank/DDBJ databases">
        <title>Characterization and whole genome sequencing of a new Roseateles species, isolated from fresh water.</title>
        <authorList>
            <person name="Guliayeva D.Y."/>
            <person name="Akhremchuk A.E."/>
            <person name="Sikolenko M.A."/>
            <person name="Valentovich L.N."/>
            <person name="Sidarenka A.V."/>
        </authorList>
    </citation>
    <scope>NUCLEOTIDE SEQUENCE</scope>
    <source>
        <strain evidence="1">BIM B-1768</strain>
    </source>
</reference>
<dbReference type="RefSeq" id="WP_261755834.1">
    <property type="nucleotide sequence ID" value="NZ_CP104562.2"/>
</dbReference>
<dbReference type="SUPFAM" id="SSF52540">
    <property type="entry name" value="P-loop containing nucleoside triphosphate hydrolases"/>
    <property type="match status" value="1"/>
</dbReference>
<dbReference type="Pfam" id="PF13469">
    <property type="entry name" value="Sulfotransfer_3"/>
    <property type="match status" value="1"/>
</dbReference>
<evidence type="ECO:0000313" key="2">
    <source>
        <dbReference type="Proteomes" id="UP001064933"/>
    </source>
</evidence>
<name>A0ABY6ATE2_9BURK</name>
<dbReference type="InterPro" id="IPR027417">
    <property type="entry name" value="P-loop_NTPase"/>
</dbReference>
<dbReference type="Gene3D" id="3.40.50.300">
    <property type="entry name" value="P-loop containing nucleotide triphosphate hydrolases"/>
    <property type="match status" value="1"/>
</dbReference>
<keyword evidence="2" id="KW-1185">Reference proteome</keyword>
<proteinExistence type="predicted"/>
<organism evidence="1 2">
    <name type="scientific">Roseateles amylovorans</name>
    <dbReference type="NCBI Taxonomy" id="2978473"/>
    <lineage>
        <taxon>Bacteria</taxon>
        <taxon>Pseudomonadati</taxon>
        <taxon>Pseudomonadota</taxon>
        <taxon>Betaproteobacteria</taxon>
        <taxon>Burkholderiales</taxon>
        <taxon>Sphaerotilaceae</taxon>
        <taxon>Roseateles</taxon>
    </lineage>
</organism>
<sequence length="229" mass="25596">MNTAQAAHSSWVPPIKRLPCMRVGPMPAPASTVTVVSGLPRSGTSLLMRALRAGGMPLLVDEVRQADDRNPHGYFEWEPVKADEDYRQWIGEARGRAVKVVSRHLMRLPPTHQYDVLFLHRDLGAVLRSQRDMALHHSDAAWQDAAVADLAGIYRLHVQDSLQWLNRRPQVRLHELRYEDLIADPTAELQRLCQALNRPADQALDVAAMAACVDPALNRAGRPQEPPHG</sequence>
<protein>
    <submittedName>
        <fullName evidence="1">Sulfotransferase domain-containing protein</fullName>
    </submittedName>
</protein>
<accession>A0ABY6ATE2</accession>
<dbReference type="Proteomes" id="UP001064933">
    <property type="component" value="Chromosome"/>
</dbReference>
<gene>
    <name evidence="1" type="ORF">N4261_13565</name>
</gene>
<dbReference type="EMBL" id="CP104562">
    <property type="protein sequence ID" value="UXH76102.1"/>
    <property type="molecule type" value="Genomic_DNA"/>
</dbReference>